<accession>A0A0B7GZ36</accession>
<organism evidence="2 4">
    <name type="scientific">Treponema phagedenis</name>
    <dbReference type="NCBI Taxonomy" id="162"/>
    <lineage>
        <taxon>Bacteria</taxon>
        <taxon>Pseudomonadati</taxon>
        <taxon>Spirochaetota</taxon>
        <taxon>Spirochaetia</taxon>
        <taxon>Spirochaetales</taxon>
        <taxon>Treponemataceae</taxon>
        <taxon>Treponema</taxon>
    </lineage>
</organism>
<evidence type="ECO:0000313" key="3">
    <source>
        <dbReference type="EMBL" id="QEJ97430.1"/>
    </source>
</evidence>
<keyword evidence="4" id="KW-1185">Reference proteome</keyword>
<dbReference type="EMBL" id="CP042817">
    <property type="protein sequence ID" value="QEJ97430.1"/>
    <property type="molecule type" value="Genomic_DNA"/>
</dbReference>
<dbReference type="RefSeq" id="WP_044634741.1">
    <property type="nucleotide sequence ID" value="NZ_CDNC01000023.1"/>
</dbReference>
<evidence type="ECO:0000256" key="1">
    <source>
        <dbReference type="SAM" id="MobiDB-lite"/>
    </source>
</evidence>
<name>A0A0B7GZ36_TREPH</name>
<gene>
    <name evidence="3" type="ORF">FUT82_05065</name>
    <name evidence="2" type="ORF">TPHV1_30120</name>
</gene>
<sequence>MDVTKSRYPNSIVLASAKIEISKKDILLDRSAKTWDLQELEDLGLARGIKISFSSSKIDIKADNGTVPIKGQTDVKGKVEFALLERHIPLLGTIMHGLVTVSTQGGKEQEKSEKLQANTFALDKFYEFSHASFDNSKPKDITIKQGGKNLTQSDYEISQSKSGAWGYKFLPTGTCDITKPITIEYKTIPIKSYRLTKGSGGVVQPISMRLTNSRKADDGRIINRTFEFPYGFYDGEDSIQLKSKNDSDNVAEVPMSFEFSPHPDLIGDEELEPGSLYREDQDV</sequence>
<protein>
    <submittedName>
        <fullName evidence="2">Uncharacterized protein</fullName>
    </submittedName>
</protein>
<dbReference type="AlphaFoldDB" id="A0A0B7GZ36"/>
<dbReference type="Proteomes" id="UP000042527">
    <property type="component" value="Unassembled WGS sequence"/>
</dbReference>
<proteinExistence type="predicted"/>
<evidence type="ECO:0000313" key="5">
    <source>
        <dbReference type="Proteomes" id="UP000323594"/>
    </source>
</evidence>
<reference evidence="3 5" key="3">
    <citation type="submission" date="2019-08" db="EMBL/GenBank/DDBJ databases">
        <authorList>
            <person name="Kuhnert P."/>
        </authorList>
    </citation>
    <scope>NUCLEOTIDE SEQUENCE [LARGE SCALE GENOMIC DNA]</scope>
    <source>
        <strain evidence="3 5">B36.5</strain>
    </source>
</reference>
<feature type="region of interest" description="Disordered" evidence="1">
    <location>
        <begin position="258"/>
        <end position="283"/>
    </location>
</feature>
<dbReference type="EMBL" id="CDNC01000023">
    <property type="protein sequence ID" value="CEM62225.1"/>
    <property type="molecule type" value="Genomic_DNA"/>
</dbReference>
<dbReference type="Proteomes" id="UP000323594">
    <property type="component" value="Chromosome"/>
</dbReference>
<reference evidence="2" key="1">
    <citation type="submission" date="2015-01" db="EMBL/GenBank/DDBJ databases">
        <authorList>
            <person name="Xiang T."/>
            <person name="Song Y."/>
            <person name="Huang L."/>
            <person name="Wang B."/>
            <person name="Wu P."/>
        </authorList>
    </citation>
    <scope>NUCLEOTIDE SEQUENCE [LARGE SCALE GENOMIC DNA]</scope>
    <source>
        <strain evidence="2">V1</strain>
    </source>
</reference>
<reference evidence="4" key="2">
    <citation type="submission" date="2015-01" db="EMBL/GenBank/DDBJ databases">
        <authorList>
            <person name="Manzoor Shahid"/>
            <person name="Zubair Saima"/>
        </authorList>
    </citation>
    <scope>NUCLEOTIDE SEQUENCE [LARGE SCALE GENOMIC DNA]</scope>
    <source>
        <strain evidence="4">V1</strain>
    </source>
</reference>
<evidence type="ECO:0000313" key="4">
    <source>
        <dbReference type="Proteomes" id="UP000042527"/>
    </source>
</evidence>
<evidence type="ECO:0000313" key="2">
    <source>
        <dbReference type="EMBL" id="CEM62225.1"/>
    </source>
</evidence>